<dbReference type="Pfam" id="PF19189">
    <property type="entry name" value="Mtf2"/>
    <property type="match status" value="1"/>
</dbReference>
<protein>
    <recommendedName>
        <fullName evidence="2">Mtf2-like C-terminal domain-containing protein</fullName>
    </recommendedName>
</protein>
<name>A0A6A5WVR2_9PLEO</name>
<dbReference type="PANTHER" id="PTHR39468:SF1">
    <property type="entry name" value="MTF2-LIKE C-TERMINAL DOMAIN-CONTAINING PROTEIN"/>
    <property type="match status" value="1"/>
</dbReference>
<dbReference type="AlphaFoldDB" id="A0A6A5WVR2"/>
<dbReference type="GO" id="GO:0005739">
    <property type="term" value="C:mitochondrion"/>
    <property type="evidence" value="ECO:0007669"/>
    <property type="project" value="InterPro"/>
</dbReference>
<gene>
    <name evidence="3" type="ORF">P154DRAFT_615834</name>
</gene>
<evidence type="ECO:0000313" key="4">
    <source>
        <dbReference type="Proteomes" id="UP000799779"/>
    </source>
</evidence>
<feature type="domain" description="Mtf2-like C-terminal" evidence="2">
    <location>
        <begin position="207"/>
        <end position="388"/>
    </location>
</feature>
<dbReference type="EMBL" id="ML977561">
    <property type="protein sequence ID" value="KAF2005893.1"/>
    <property type="molecule type" value="Genomic_DNA"/>
</dbReference>
<evidence type="ECO:0000259" key="2">
    <source>
        <dbReference type="Pfam" id="PF19189"/>
    </source>
</evidence>
<dbReference type="InterPro" id="IPR040009">
    <property type="entry name" value="Mtf2/C5D6.12-like"/>
</dbReference>
<evidence type="ECO:0000256" key="1">
    <source>
        <dbReference type="SAM" id="MobiDB-lite"/>
    </source>
</evidence>
<accession>A0A6A5WVR2</accession>
<dbReference type="InterPro" id="IPR043837">
    <property type="entry name" value="Mtf2-like_C"/>
</dbReference>
<feature type="region of interest" description="Disordered" evidence="1">
    <location>
        <begin position="48"/>
        <end position="84"/>
    </location>
</feature>
<proteinExistence type="predicted"/>
<evidence type="ECO:0000313" key="3">
    <source>
        <dbReference type="EMBL" id="KAF2005893.1"/>
    </source>
</evidence>
<sequence>MSVRSIPLRTLSCARINPDRSPVSRTLVPFLYQTATLQQCQPSIHRHARRAVSSSRPPRPIDVPFEADDGPIDRDGVPRAPRNTTITDTERSAFEKLYRKFDAPSSHGDGDHVPFVAVEQDLVADEWYEEEDEKDDGNDSLDSLFDAVLSGLPSGRASAPRKPIENLESLAQLVLNPNLDKGKQEVQSEASKRAEMARVLRNTERARVEKLLDSAKTDREVWDILEREIFSVIKGLDLDSPSSVASSKPKAKKPKNDPKTLFPNYPTLLLYALNILREKFPASTLPLSILPTIKSLGRSSYALLATTTLYNTLIRHTWVQYSSHTHIDELLTDMDNGGIEYDVNTYEFLRTIRGGVMDMRAGKHGPLMDRVSRMEWFDQGQRKMQRWKLEVERRVKDAQNQKLREGKTIRTYTPNKDKRKLMRDKALSEGKPVVVRHVQSDVY</sequence>
<organism evidence="3 4">
    <name type="scientific">Amniculicola lignicola CBS 123094</name>
    <dbReference type="NCBI Taxonomy" id="1392246"/>
    <lineage>
        <taxon>Eukaryota</taxon>
        <taxon>Fungi</taxon>
        <taxon>Dikarya</taxon>
        <taxon>Ascomycota</taxon>
        <taxon>Pezizomycotina</taxon>
        <taxon>Dothideomycetes</taxon>
        <taxon>Pleosporomycetidae</taxon>
        <taxon>Pleosporales</taxon>
        <taxon>Amniculicolaceae</taxon>
        <taxon>Amniculicola</taxon>
    </lineage>
</organism>
<dbReference type="Proteomes" id="UP000799779">
    <property type="component" value="Unassembled WGS sequence"/>
</dbReference>
<dbReference type="PANTHER" id="PTHR39468">
    <property type="entry name" value="CHROMOSOME 7, WHOLE GENOME SHOTGUN SEQUENCE"/>
    <property type="match status" value="1"/>
</dbReference>
<dbReference type="OrthoDB" id="2444174at2759"/>
<keyword evidence="4" id="KW-1185">Reference proteome</keyword>
<reference evidence="3" key="1">
    <citation type="journal article" date="2020" name="Stud. Mycol.">
        <title>101 Dothideomycetes genomes: a test case for predicting lifestyles and emergence of pathogens.</title>
        <authorList>
            <person name="Haridas S."/>
            <person name="Albert R."/>
            <person name="Binder M."/>
            <person name="Bloem J."/>
            <person name="Labutti K."/>
            <person name="Salamov A."/>
            <person name="Andreopoulos B."/>
            <person name="Baker S."/>
            <person name="Barry K."/>
            <person name="Bills G."/>
            <person name="Bluhm B."/>
            <person name="Cannon C."/>
            <person name="Castanera R."/>
            <person name="Culley D."/>
            <person name="Daum C."/>
            <person name="Ezra D."/>
            <person name="Gonzalez J."/>
            <person name="Henrissat B."/>
            <person name="Kuo A."/>
            <person name="Liang C."/>
            <person name="Lipzen A."/>
            <person name="Lutzoni F."/>
            <person name="Magnuson J."/>
            <person name="Mondo S."/>
            <person name="Nolan M."/>
            <person name="Ohm R."/>
            <person name="Pangilinan J."/>
            <person name="Park H.-J."/>
            <person name="Ramirez L."/>
            <person name="Alfaro M."/>
            <person name="Sun H."/>
            <person name="Tritt A."/>
            <person name="Yoshinaga Y."/>
            <person name="Zwiers L.-H."/>
            <person name="Turgeon B."/>
            <person name="Goodwin S."/>
            <person name="Spatafora J."/>
            <person name="Crous P."/>
            <person name="Grigoriev I."/>
        </authorList>
    </citation>
    <scope>NUCLEOTIDE SEQUENCE</scope>
    <source>
        <strain evidence="3">CBS 123094</strain>
    </source>
</reference>